<evidence type="ECO:0000313" key="4">
    <source>
        <dbReference type="Proteomes" id="UP001183629"/>
    </source>
</evidence>
<evidence type="ECO:0000259" key="2">
    <source>
        <dbReference type="Pfam" id="PF01548"/>
    </source>
</evidence>
<dbReference type="Pfam" id="PF01548">
    <property type="entry name" value="DEDD_Tnp_IS110"/>
    <property type="match status" value="1"/>
</dbReference>
<feature type="region of interest" description="Disordered" evidence="1">
    <location>
        <begin position="155"/>
        <end position="179"/>
    </location>
</feature>
<proteinExistence type="predicted"/>
<name>A0AAE3ZRK1_9ACTN</name>
<sequence length="179" mass="18800">MSRISHPPAISQTGARTEAVLGVDTHKDFHAAAVVSAAGMLLGSRTSAATADGYQQMLDWAASLGQVRSAGIEGTHSYGAALTRHLHAVNIQIIEVNQPDKADRRRRGKTDAIDAETAARAVLSGRATATAKTGDGPVEMIRLFKLAKASAIKSRSQTINQLKPSSSAQTPNSAHPWPA</sequence>
<dbReference type="RefSeq" id="WP_310413130.1">
    <property type="nucleotide sequence ID" value="NZ_JAVDYC010000001.1"/>
</dbReference>
<evidence type="ECO:0000256" key="1">
    <source>
        <dbReference type="SAM" id="MobiDB-lite"/>
    </source>
</evidence>
<organism evidence="3 4">
    <name type="scientific">Catenuloplanes niger</name>
    <dbReference type="NCBI Taxonomy" id="587534"/>
    <lineage>
        <taxon>Bacteria</taxon>
        <taxon>Bacillati</taxon>
        <taxon>Actinomycetota</taxon>
        <taxon>Actinomycetes</taxon>
        <taxon>Micromonosporales</taxon>
        <taxon>Micromonosporaceae</taxon>
        <taxon>Catenuloplanes</taxon>
    </lineage>
</organism>
<dbReference type="GO" id="GO:0003677">
    <property type="term" value="F:DNA binding"/>
    <property type="evidence" value="ECO:0007669"/>
    <property type="project" value="InterPro"/>
</dbReference>
<gene>
    <name evidence="3" type="ORF">J2S44_002810</name>
</gene>
<dbReference type="Proteomes" id="UP001183629">
    <property type="component" value="Unassembled WGS sequence"/>
</dbReference>
<reference evidence="3 4" key="1">
    <citation type="submission" date="2023-07" db="EMBL/GenBank/DDBJ databases">
        <title>Sequencing the genomes of 1000 actinobacteria strains.</title>
        <authorList>
            <person name="Klenk H.-P."/>
        </authorList>
    </citation>
    <scope>NUCLEOTIDE SEQUENCE [LARGE SCALE GENOMIC DNA]</scope>
    <source>
        <strain evidence="3 4">DSM 44711</strain>
    </source>
</reference>
<feature type="compositionally biased region" description="Polar residues" evidence="1">
    <location>
        <begin position="155"/>
        <end position="173"/>
    </location>
</feature>
<dbReference type="InterPro" id="IPR047650">
    <property type="entry name" value="Transpos_IS110"/>
</dbReference>
<keyword evidence="4" id="KW-1185">Reference proteome</keyword>
<comment type="caution">
    <text evidence="3">The sequence shown here is derived from an EMBL/GenBank/DDBJ whole genome shotgun (WGS) entry which is preliminary data.</text>
</comment>
<dbReference type="AlphaFoldDB" id="A0AAE3ZRK1"/>
<dbReference type="GO" id="GO:0006313">
    <property type="term" value="P:DNA transposition"/>
    <property type="evidence" value="ECO:0007669"/>
    <property type="project" value="InterPro"/>
</dbReference>
<dbReference type="PANTHER" id="PTHR33055">
    <property type="entry name" value="TRANSPOSASE FOR INSERTION SEQUENCE ELEMENT IS1111A"/>
    <property type="match status" value="1"/>
</dbReference>
<evidence type="ECO:0000313" key="3">
    <source>
        <dbReference type="EMBL" id="MDR7322560.1"/>
    </source>
</evidence>
<dbReference type="InterPro" id="IPR002525">
    <property type="entry name" value="Transp_IS110-like_N"/>
</dbReference>
<dbReference type="PANTHER" id="PTHR33055:SF16">
    <property type="entry name" value="TRANSPOSASE FOR INSERTION SEQUENCE ELEMENT IS1547"/>
    <property type="match status" value="1"/>
</dbReference>
<dbReference type="EMBL" id="JAVDYC010000001">
    <property type="protein sequence ID" value="MDR7322560.1"/>
    <property type="molecule type" value="Genomic_DNA"/>
</dbReference>
<protein>
    <submittedName>
        <fullName evidence="3">Transposase</fullName>
    </submittedName>
</protein>
<dbReference type="GO" id="GO:0004803">
    <property type="term" value="F:transposase activity"/>
    <property type="evidence" value="ECO:0007669"/>
    <property type="project" value="InterPro"/>
</dbReference>
<accession>A0AAE3ZRK1</accession>
<feature type="domain" description="Transposase IS110-like N-terminal" evidence="2">
    <location>
        <begin position="21"/>
        <end position="163"/>
    </location>
</feature>